<feature type="domain" description="SPOR" evidence="3">
    <location>
        <begin position="178"/>
        <end position="256"/>
    </location>
</feature>
<dbReference type="EMBL" id="FO203503">
    <property type="protein sequence ID" value="CCK81550.1"/>
    <property type="molecule type" value="Genomic_DNA"/>
</dbReference>
<dbReference type="Pfam" id="PF05036">
    <property type="entry name" value="SPOR"/>
    <property type="match status" value="1"/>
</dbReference>
<dbReference type="STRING" id="651182.TOL2_C33930"/>
<sequence length="257" mass="29345">MTPFKTKPFKGILRYLLYIGIAGWMFFLGIMVGRGSSPVKFDTQKFQKRLEIIAKEFGEKEGVREKINLKFYDVLDRPVAEENMPSPKKTLEIVPKKETTATDNIPVKTSRKKQTFKPQGNKAKTDQKTAEHLKPTNTKSVEKKANPIRLKETGKSVRSTDNMTPDNKPLYNKHPDNNNLKGEYTIQIAAFKNVKDAVAQMAVYRKKGFDSYRVTGEKNGVTWYRIRTGSFTTYDEAKKNNEKLNKAGINSIIIKTQ</sequence>
<keyword evidence="2" id="KW-1133">Transmembrane helix</keyword>
<dbReference type="RefSeq" id="WP_014958739.1">
    <property type="nucleotide sequence ID" value="NC_018645.1"/>
</dbReference>
<dbReference type="AlphaFoldDB" id="K0NLE2"/>
<evidence type="ECO:0000313" key="5">
    <source>
        <dbReference type="Proteomes" id="UP000007347"/>
    </source>
</evidence>
<dbReference type="InterPro" id="IPR007730">
    <property type="entry name" value="SPOR-like_dom"/>
</dbReference>
<dbReference type="SUPFAM" id="SSF110997">
    <property type="entry name" value="Sporulation related repeat"/>
    <property type="match status" value="1"/>
</dbReference>
<dbReference type="HOGENOM" id="CLU_1188401_0_0_7"/>
<evidence type="ECO:0000256" key="2">
    <source>
        <dbReference type="SAM" id="Phobius"/>
    </source>
</evidence>
<feature type="compositionally biased region" description="Basic and acidic residues" evidence="1">
    <location>
        <begin position="123"/>
        <end position="142"/>
    </location>
</feature>
<evidence type="ECO:0000259" key="3">
    <source>
        <dbReference type="PROSITE" id="PS51724"/>
    </source>
</evidence>
<dbReference type="PROSITE" id="PS51724">
    <property type="entry name" value="SPOR"/>
    <property type="match status" value="1"/>
</dbReference>
<evidence type="ECO:0000256" key="1">
    <source>
        <dbReference type="SAM" id="MobiDB-lite"/>
    </source>
</evidence>
<evidence type="ECO:0000313" key="4">
    <source>
        <dbReference type="EMBL" id="CCK81550.1"/>
    </source>
</evidence>
<gene>
    <name evidence="4" type="ordered locus">TOL2_C33930</name>
</gene>
<dbReference type="OrthoDB" id="5422687at2"/>
<keyword evidence="5" id="KW-1185">Reference proteome</keyword>
<protein>
    <submittedName>
        <fullName evidence="4">Conserved uncharacterized protein</fullName>
    </submittedName>
</protein>
<dbReference type="KEGG" id="dto:TOL2_C33930"/>
<dbReference type="GO" id="GO:0042834">
    <property type="term" value="F:peptidoglycan binding"/>
    <property type="evidence" value="ECO:0007669"/>
    <property type="project" value="InterPro"/>
</dbReference>
<reference evidence="4 5" key="1">
    <citation type="journal article" date="2013" name="Environ. Microbiol.">
        <title>Complete genome, catabolic sub-proteomes and key-metabolites of Desulfobacula toluolica Tol2, a marine, aromatic compound-degrading, sulfate-reducing bacterium.</title>
        <authorList>
            <person name="Wohlbrand L."/>
            <person name="Jacob J.H."/>
            <person name="Kube M."/>
            <person name="Mussmann M."/>
            <person name="Jarling R."/>
            <person name="Beck A."/>
            <person name="Amann R."/>
            <person name="Wilkes H."/>
            <person name="Reinhardt R."/>
            <person name="Rabus R."/>
        </authorList>
    </citation>
    <scope>NUCLEOTIDE SEQUENCE [LARGE SCALE GENOMIC DNA]</scope>
    <source>
        <strain evidence="5">DSM 7467 / Tol2</strain>
    </source>
</reference>
<name>K0NLE2_DESTT</name>
<proteinExistence type="predicted"/>
<organism evidence="4 5">
    <name type="scientific">Desulfobacula toluolica (strain DSM 7467 / Tol2)</name>
    <dbReference type="NCBI Taxonomy" id="651182"/>
    <lineage>
        <taxon>Bacteria</taxon>
        <taxon>Pseudomonadati</taxon>
        <taxon>Thermodesulfobacteriota</taxon>
        <taxon>Desulfobacteria</taxon>
        <taxon>Desulfobacterales</taxon>
        <taxon>Desulfobacteraceae</taxon>
        <taxon>Desulfobacula</taxon>
    </lineage>
</organism>
<feature type="region of interest" description="Disordered" evidence="1">
    <location>
        <begin position="109"/>
        <end position="142"/>
    </location>
</feature>
<dbReference type="Gene3D" id="3.30.70.1070">
    <property type="entry name" value="Sporulation related repeat"/>
    <property type="match status" value="1"/>
</dbReference>
<keyword evidence="2" id="KW-0812">Transmembrane</keyword>
<keyword evidence="2" id="KW-0472">Membrane</keyword>
<accession>K0NLE2</accession>
<feature type="compositionally biased region" description="Polar residues" evidence="1">
    <location>
        <begin position="156"/>
        <end position="165"/>
    </location>
</feature>
<feature type="transmembrane region" description="Helical" evidence="2">
    <location>
        <begin position="12"/>
        <end position="32"/>
    </location>
</feature>
<dbReference type="InterPro" id="IPR036680">
    <property type="entry name" value="SPOR-like_sf"/>
</dbReference>
<feature type="region of interest" description="Disordered" evidence="1">
    <location>
        <begin position="155"/>
        <end position="178"/>
    </location>
</feature>
<dbReference type="Proteomes" id="UP000007347">
    <property type="component" value="Chromosome"/>
</dbReference>